<dbReference type="AlphaFoldDB" id="A0A7W4ZAG4"/>
<dbReference type="SUPFAM" id="SSF51011">
    <property type="entry name" value="Glycosyl hydrolase domain"/>
    <property type="match status" value="1"/>
</dbReference>
<dbReference type="Pfam" id="PF01301">
    <property type="entry name" value="Glyco_hydro_35"/>
    <property type="match status" value="1"/>
</dbReference>
<evidence type="ECO:0000259" key="7">
    <source>
        <dbReference type="Pfam" id="PF01301"/>
    </source>
</evidence>
<keyword evidence="3 4" id="KW-0326">Glycosidase</keyword>
<keyword evidence="9" id="KW-1185">Reference proteome</keyword>
<evidence type="ECO:0000256" key="5">
    <source>
        <dbReference type="RuleBase" id="RU003679"/>
    </source>
</evidence>
<comment type="catalytic activity">
    <reaction evidence="4">
        <text>Hydrolysis of terminal non-reducing beta-D-galactose residues in beta-D-galactosides.</text>
        <dbReference type="EC" id="3.2.1.23"/>
    </reaction>
</comment>
<protein>
    <recommendedName>
        <fullName evidence="4">Beta-galactosidase</fullName>
        <ecNumber evidence="4">3.2.1.23</ecNumber>
    </recommendedName>
</protein>
<proteinExistence type="inferred from homology"/>
<name>A0A7W4ZAG4_9GAMM</name>
<dbReference type="InterPro" id="IPR017853">
    <property type="entry name" value="GH"/>
</dbReference>
<dbReference type="EMBL" id="JACHWZ010000019">
    <property type="protein sequence ID" value="MBB3062727.1"/>
    <property type="molecule type" value="Genomic_DNA"/>
</dbReference>
<evidence type="ECO:0000313" key="8">
    <source>
        <dbReference type="EMBL" id="MBB3062727.1"/>
    </source>
</evidence>
<dbReference type="Proteomes" id="UP000535937">
    <property type="component" value="Unassembled WGS sequence"/>
</dbReference>
<evidence type="ECO:0000256" key="3">
    <source>
        <dbReference type="ARBA" id="ARBA00023295"/>
    </source>
</evidence>
<organism evidence="8 9">
    <name type="scientific">Microbulbifer rhizosphaerae</name>
    <dbReference type="NCBI Taxonomy" id="1562603"/>
    <lineage>
        <taxon>Bacteria</taxon>
        <taxon>Pseudomonadati</taxon>
        <taxon>Pseudomonadota</taxon>
        <taxon>Gammaproteobacteria</taxon>
        <taxon>Cellvibrionales</taxon>
        <taxon>Microbulbiferaceae</taxon>
        <taxon>Microbulbifer</taxon>
    </lineage>
</organism>
<dbReference type="InterPro" id="IPR019801">
    <property type="entry name" value="Glyco_hydro_35_CS"/>
</dbReference>
<evidence type="ECO:0000256" key="4">
    <source>
        <dbReference type="RuleBase" id="RU000675"/>
    </source>
</evidence>
<comment type="similarity">
    <text evidence="1 5">Belongs to the glycosyl hydrolase 35 family.</text>
</comment>
<sequence>MNKMKTAIWLFLLSALMASPQAMARQTYSLNLDQPLPPVRRGHLDLGGESVTGERVAVNNQYIELNGRPWIPVVGEIHFARYPAEYWDEAIRKMKAGGINLIATYVFWNMHERTEGEFDWSGDRNLRRFLELCAANDVRAIVRMGPFSHGEVRNGGIPDWIYGRPLEIRSNDPGYLFYADRLYGEIARQMRELLFKDGGPVIGVQLENEYQHSAAPWEWTYPGAPRELTVADRDVDVTHIQITAGGPENKFADEGRDHMATLKRLARAHGIDVPIYTATGWGNAAIVTDGSIPVTAGYAYPFWAPPEPSDFYLFKDIRLNPDYPPVSYDAALYPSIPAELGAGISLTYGRRTTVRPESLAPLIVRTLGSGANGIGYYMYHGGSTPVIDGHYFNEQAGGLPRINYDYQAPIGEFGEMRLHHRELKLLHLLLANWGDRLAPMPPILPETNAAIAPDDVDTLRWAARTDGRSGFVFLHNFQDHVDNHDLTGLRLELHNGEDDPITFPREGSFGLRGDASGILPFNLDLGGLTLRTATAQPLTALRHGSETHYVFTTVQGMKPELVFAGEHRFDTDDDSVASRGDGVTVVAGGEQHPFRFRSGDRHFLVVPRKLALTLVHADEKRLVFADADGFPAPEGLELRSIGRPSIDLRAYPETAVSELRVSRGTVEPQPAGEGGMSAWRVEFDKLQPAVTVRRVGSRRLVVSASDDKLRADDLWLRLPYVGDRVAAFLGGELVADHFYFGQPWDIGLRKFADRLVEEDLVFVFHPLSPDATYLGDLPASVQTELAEGGSPLLRIENPVAQPEYRTRVTFRD</sequence>
<reference evidence="8 9" key="1">
    <citation type="submission" date="2020-08" db="EMBL/GenBank/DDBJ databases">
        <title>Genomic Encyclopedia of Type Strains, Phase III (KMG-III): the genomes of soil and plant-associated and newly described type strains.</title>
        <authorList>
            <person name="Whitman W."/>
        </authorList>
    </citation>
    <scope>NUCLEOTIDE SEQUENCE [LARGE SCALE GENOMIC DNA]</scope>
    <source>
        <strain evidence="8 9">CECT 8799</strain>
    </source>
</reference>
<dbReference type="Gene3D" id="2.102.20.10">
    <property type="entry name" value="Beta-galactosidase, domain 2"/>
    <property type="match status" value="1"/>
</dbReference>
<comment type="caution">
    <text evidence="8">The sequence shown here is derived from an EMBL/GenBank/DDBJ whole genome shotgun (WGS) entry which is preliminary data.</text>
</comment>
<gene>
    <name evidence="8" type="ORF">FHS09_003576</name>
</gene>
<dbReference type="GO" id="GO:0004565">
    <property type="term" value="F:beta-galactosidase activity"/>
    <property type="evidence" value="ECO:0007669"/>
    <property type="project" value="UniProtKB-EC"/>
</dbReference>
<evidence type="ECO:0000256" key="6">
    <source>
        <dbReference type="SAM" id="SignalP"/>
    </source>
</evidence>
<dbReference type="Gene3D" id="3.20.20.80">
    <property type="entry name" value="Glycosidases"/>
    <property type="match status" value="1"/>
</dbReference>
<dbReference type="InterPro" id="IPR037110">
    <property type="entry name" value="Betagal_dom2_sf"/>
</dbReference>
<feature type="signal peptide" evidence="6">
    <location>
        <begin position="1"/>
        <end position="24"/>
    </location>
</feature>
<dbReference type="PANTHER" id="PTHR23421">
    <property type="entry name" value="BETA-GALACTOSIDASE RELATED"/>
    <property type="match status" value="1"/>
</dbReference>
<accession>A0A7W4ZAG4</accession>
<feature type="chain" id="PRO_5030686234" description="Beta-galactosidase" evidence="6">
    <location>
        <begin position="25"/>
        <end position="812"/>
    </location>
</feature>
<feature type="domain" description="Glycoside hydrolase 35 catalytic" evidence="7">
    <location>
        <begin position="65"/>
        <end position="427"/>
    </location>
</feature>
<dbReference type="SUPFAM" id="SSF51445">
    <property type="entry name" value="(Trans)glycosidases"/>
    <property type="match status" value="1"/>
</dbReference>
<keyword evidence="2 4" id="KW-0378">Hydrolase</keyword>
<dbReference type="PROSITE" id="PS01182">
    <property type="entry name" value="GLYCOSYL_HYDROL_F35"/>
    <property type="match status" value="1"/>
</dbReference>
<dbReference type="InterPro" id="IPR031330">
    <property type="entry name" value="Gly_Hdrlase_35_cat"/>
</dbReference>
<evidence type="ECO:0000256" key="2">
    <source>
        <dbReference type="ARBA" id="ARBA00022801"/>
    </source>
</evidence>
<dbReference type="GO" id="GO:0005975">
    <property type="term" value="P:carbohydrate metabolic process"/>
    <property type="evidence" value="ECO:0007669"/>
    <property type="project" value="InterPro"/>
</dbReference>
<evidence type="ECO:0000313" key="9">
    <source>
        <dbReference type="Proteomes" id="UP000535937"/>
    </source>
</evidence>
<dbReference type="InterPro" id="IPR001944">
    <property type="entry name" value="Glycoside_Hdrlase_35"/>
</dbReference>
<keyword evidence="6" id="KW-0732">Signal</keyword>
<dbReference type="PRINTS" id="PR00742">
    <property type="entry name" value="GLHYDRLASE35"/>
</dbReference>
<dbReference type="EC" id="3.2.1.23" evidence="4"/>
<evidence type="ECO:0000256" key="1">
    <source>
        <dbReference type="ARBA" id="ARBA00009809"/>
    </source>
</evidence>